<protein>
    <submittedName>
        <fullName evidence="3">Viable flagellar protein number 3 putative</fullName>
    </submittedName>
</protein>
<dbReference type="InterPro" id="IPR049733">
    <property type="entry name" value="CCDC61_N"/>
</dbReference>
<keyword evidence="3" id="KW-0969">Cilium</keyword>
<dbReference type="HOGENOM" id="CLU_029007_0_0_1"/>
<feature type="region of interest" description="Disordered" evidence="2">
    <location>
        <begin position="344"/>
        <end position="563"/>
    </location>
</feature>
<evidence type="ECO:0000256" key="2">
    <source>
        <dbReference type="SAM" id="MobiDB-lite"/>
    </source>
</evidence>
<evidence type="ECO:0000313" key="3">
    <source>
        <dbReference type="EMBL" id="CCA19759.1"/>
    </source>
</evidence>
<accession>F0WEX7</accession>
<feature type="coiled-coil region" evidence="1">
    <location>
        <begin position="184"/>
        <end position="279"/>
    </location>
</feature>
<feature type="compositionally biased region" description="Polar residues" evidence="2">
    <location>
        <begin position="434"/>
        <end position="457"/>
    </location>
</feature>
<name>F0WEX7_9STRA</name>
<feature type="compositionally biased region" description="Polar residues" evidence="2">
    <location>
        <begin position="615"/>
        <end position="628"/>
    </location>
</feature>
<feature type="coiled-coil region" evidence="1">
    <location>
        <begin position="317"/>
        <end position="344"/>
    </location>
</feature>
<sequence length="637" mass="72789">MENEVSTAITFHDIEYIVTVAVHQQQLSVQVECEDPYKLPEKTPTCSSDSYSTAISNPCWIGQFSSNYIQDLTRKTGNFKRFGVFTNMLISAVQRRSEAVFIDLFTTTDLERFRLQKLGNRSMPIPSWPTDLSTRENADSKRYLILTYAVEFDRVHYPLPLCRVEAPDTEILQRIVRRLRRQLQESTTDEFTALRKKIAALEDENRSLKASTVKTVKKDEFECPDRPQKESFQLSDLQLELQRMKAEKNELVEAHTQLQKRSQQELMQLKKELQLLQSQRQPEWKEMESQKLDKMEKNETNELEILSYALEETRSGLKETQHQMLEIDQKNRELKRQLAIAQTKLTQSKNGENHSALRSQNAQLRSRGFTDSEDSDESNSIRTPVSSSARAKPTSFRRFDPTAYHRERQQRLDARRKQTPGIPTRSNPHLRAGYSSNQSNHGSEYTSASSQDSDTCVRSSRSRRRTARSQVFTRQRESIERLSSPKTKAYLPPRSNSVDRKRMIPGRRPPFGSRAPSQSSLDSDTASALEKKNGGTTNHRRVKSSKRISESHPTTVPKAAQDAIWTNKASSRTMVKDPPSSVQLADTSVDSFSDIDDRLKALQNFLRQAKERGRTSISGASAANTNAMNRIPPPRGA</sequence>
<keyword evidence="3" id="KW-0282">Flagellum</keyword>
<feature type="compositionally biased region" description="Polar residues" evidence="2">
    <location>
        <begin position="378"/>
        <end position="389"/>
    </location>
</feature>
<reference evidence="3" key="1">
    <citation type="journal article" date="2011" name="PLoS Biol.">
        <title>Gene gain and loss during evolution of obligate parasitism in the white rust pathogen of Arabidopsis thaliana.</title>
        <authorList>
            <person name="Kemen E."/>
            <person name="Gardiner A."/>
            <person name="Schultz-Larsen T."/>
            <person name="Kemen A.C."/>
            <person name="Balmuth A.L."/>
            <person name="Robert-Seilaniantz A."/>
            <person name="Bailey K."/>
            <person name="Holub E."/>
            <person name="Studholme D.J."/>
            <person name="Maclean D."/>
            <person name="Jones J.D."/>
        </authorList>
    </citation>
    <scope>NUCLEOTIDE SEQUENCE</scope>
</reference>
<reference evidence="3" key="2">
    <citation type="submission" date="2011-02" db="EMBL/GenBank/DDBJ databases">
        <authorList>
            <person name="MacLean D."/>
        </authorList>
    </citation>
    <scope>NUCLEOTIDE SEQUENCE</scope>
</reference>
<dbReference type="CDD" id="cd22284">
    <property type="entry name" value="HD_CCDC61_N"/>
    <property type="match status" value="1"/>
</dbReference>
<feature type="compositionally biased region" description="Basic and acidic residues" evidence="2">
    <location>
        <begin position="397"/>
        <end position="416"/>
    </location>
</feature>
<gene>
    <name evidence="3" type="primary">AlNc14C78G5175</name>
    <name evidence="3" type="ORF">ALNC14_059020</name>
</gene>
<feature type="region of interest" description="Disordered" evidence="2">
    <location>
        <begin position="611"/>
        <end position="637"/>
    </location>
</feature>
<keyword evidence="3" id="KW-0966">Cell projection</keyword>
<evidence type="ECO:0000256" key="1">
    <source>
        <dbReference type="SAM" id="Coils"/>
    </source>
</evidence>
<dbReference type="EMBL" id="FR824123">
    <property type="protein sequence ID" value="CCA19759.1"/>
    <property type="molecule type" value="Genomic_DNA"/>
</dbReference>
<organism evidence="3">
    <name type="scientific">Albugo laibachii Nc14</name>
    <dbReference type="NCBI Taxonomy" id="890382"/>
    <lineage>
        <taxon>Eukaryota</taxon>
        <taxon>Sar</taxon>
        <taxon>Stramenopiles</taxon>
        <taxon>Oomycota</taxon>
        <taxon>Peronosporomycetes</taxon>
        <taxon>Albuginales</taxon>
        <taxon>Albuginaceae</taxon>
        <taxon>Albugo</taxon>
    </lineage>
</organism>
<proteinExistence type="predicted"/>
<dbReference type="AlphaFoldDB" id="F0WEX7"/>
<feature type="compositionally biased region" description="Polar residues" evidence="2">
    <location>
        <begin position="515"/>
        <end position="526"/>
    </location>
</feature>
<keyword evidence="1" id="KW-0175">Coiled coil</keyword>